<gene>
    <name evidence="2" type="ORF">MAGMO_4155</name>
</gene>
<accession>A0A1S7LP99</accession>
<dbReference type="AlphaFoldDB" id="A0A1S7LP99"/>
<organism evidence="2">
    <name type="scientific">Magnetococcus massalia (strain MO-1)</name>
    <dbReference type="NCBI Taxonomy" id="451514"/>
    <lineage>
        <taxon>Bacteria</taxon>
        <taxon>Pseudomonadati</taxon>
        <taxon>Pseudomonadota</taxon>
        <taxon>Magnetococcia</taxon>
        <taxon>Magnetococcales</taxon>
        <taxon>Magnetococcaceae</taxon>
        <taxon>Magnetococcus</taxon>
    </lineage>
</organism>
<keyword evidence="1" id="KW-0472">Membrane</keyword>
<feature type="transmembrane region" description="Helical" evidence="1">
    <location>
        <begin position="20"/>
        <end position="39"/>
    </location>
</feature>
<sequence length="41" mass="4627">MVKEEKPMVLKHSDFYLKRAIIFAALYAILAAYLVSQGISP</sequence>
<keyword evidence="1" id="KW-0812">Transmembrane</keyword>
<protein>
    <submittedName>
        <fullName evidence="2">Uncharacterized protein</fullName>
    </submittedName>
</protein>
<reference evidence="2" key="1">
    <citation type="submission" date="2015-04" db="EMBL/GenBank/DDBJ databases">
        <authorList>
            <person name="Syromyatnikov M.Y."/>
            <person name="Popov V.N."/>
        </authorList>
    </citation>
    <scope>NUCLEOTIDE SEQUENCE</scope>
    <source>
        <strain evidence="2">MO-1</strain>
    </source>
</reference>
<dbReference type="EMBL" id="LO017727">
    <property type="protein sequence ID" value="CRH08283.1"/>
    <property type="molecule type" value="Genomic_DNA"/>
</dbReference>
<keyword evidence="1" id="KW-1133">Transmembrane helix</keyword>
<evidence type="ECO:0000313" key="2">
    <source>
        <dbReference type="EMBL" id="CRH08283.1"/>
    </source>
</evidence>
<evidence type="ECO:0000256" key="1">
    <source>
        <dbReference type="SAM" id="Phobius"/>
    </source>
</evidence>
<name>A0A1S7LP99_MAGMO</name>
<proteinExistence type="predicted"/>